<dbReference type="Proteomes" id="UP000623608">
    <property type="component" value="Unassembled WGS sequence"/>
</dbReference>
<keyword evidence="4" id="KW-0560">Oxidoreductase</keyword>
<dbReference type="EMBL" id="BOMY01000033">
    <property type="protein sequence ID" value="GIF21865.1"/>
    <property type="molecule type" value="Genomic_DNA"/>
</dbReference>
<dbReference type="SUPFAM" id="SSF51905">
    <property type="entry name" value="FAD/NAD(P)-binding domain"/>
    <property type="match status" value="1"/>
</dbReference>
<dbReference type="InterPro" id="IPR036188">
    <property type="entry name" value="FAD/NAD-bd_sf"/>
</dbReference>
<evidence type="ECO:0000256" key="1">
    <source>
        <dbReference type="ARBA" id="ARBA00006442"/>
    </source>
</evidence>
<keyword evidence="3" id="KW-0274">FAD</keyword>
<dbReference type="InterPro" id="IPR023753">
    <property type="entry name" value="FAD/NAD-binding_dom"/>
</dbReference>
<gene>
    <name evidence="6" type="ORF">Ate02nite_45950</name>
</gene>
<dbReference type="PANTHER" id="PTHR43735">
    <property type="entry name" value="APOPTOSIS-INDUCING FACTOR 1"/>
    <property type="match status" value="1"/>
</dbReference>
<evidence type="ECO:0000313" key="6">
    <source>
        <dbReference type="EMBL" id="GIF21865.1"/>
    </source>
</evidence>
<dbReference type="GO" id="GO:0004174">
    <property type="term" value="F:electron-transferring-flavoprotein dehydrogenase activity"/>
    <property type="evidence" value="ECO:0007669"/>
    <property type="project" value="TreeGrafter"/>
</dbReference>
<feature type="domain" description="FAD/NAD(P)-binding" evidence="5">
    <location>
        <begin position="2"/>
        <end position="187"/>
    </location>
</feature>
<dbReference type="Pfam" id="PF07992">
    <property type="entry name" value="Pyr_redox_2"/>
    <property type="match status" value="1"/>
</dbReference>
<name>A0A919NN49_9ACTN</name>
<organism evidence="6 7">
    <name type="scientific">Paractinoplanes tereljensis</name>
    <dbReference type="NCBI Taxonomy" id="571912"/>
    <lineage>
        <taxon>Bacteria</taxon>
        <taxon>Bacillati</taxon>
        <taxon>Actinomycetota</taxon>
        <taxon>Actinomycetes</taxon>
        <taxon>Micromonosporales</taxon>
        <taxon>Micromonosporaceae</taxon>
        <taxon>Paractinoplanes</taxon>
    </lineage>
</organism>
<dbReference type="PANTHER" id="PTHR43735:SF3">
    <property type="entry name" value="FERROPTOSIS SUPPRESSOR PROTEIN 1"/>
    <property type="match status" value="1"/>
</dbReference>
<accession>A0A919NN49</accession>
<dbReference type="PRINTS" id="PR00368">
    <property type="entry name" value="FADPNR"/>
</dbReference>
<evidence type="ECO:0000256" key="2">
    <source>
        <dbReference type="ARBA" id="ARBA00022630"/>
    </source>
</evidence>
<evidence type="ECO:0000256" key="4">
    <source>
        <dbReference type="ARBA" id="ARBA00023002"/>
    </source>
</evidence>
<comment type="similarity">
    <text evidence="1">Belongs to the FAD-dependent oxidoreductase family.</text>
</comment>
<evidence type="ECO:0000259" key="5">
    <source>
        <dbReference type="Pfam" id="PF07992"/>
    </source>
</evidence>
<dbReference type="AlphaFoldDB" id="A0A919NN49"/>
<sequence length="324" mass="34986">MLIIGGGYGGITVAKALDDVAEVVLIEPRETFVHNVAALRAVVDPSWADRIFIPYDGLLANGRIRRAWAEKVTADARVELRGGDVEIGDYVVLATGSSYPYPAKIGIGERDQLAETHRALEKAEHVLLVGAGPVGLEFAGEITAAWPGKRVTVVDRADDLMPGDYPDEFRVSLRRQLDERGIRITTEPVDADLRFDCFGATPETGYADLPARRPDGRLAVNPDLRVCGTENIFAIGDITALPELKMARLAQMHARVAAANIRALIEGRTDLTTYQPQPDAIVLPLGPHGGVSYGPEAGVLGPEQTAAIKAGFYLDQYRELLGQP</sequence>
<dbReference type="Gene3D" id="3.50.50.100">
    <property type="match status" value="1"/>
</dbReference>
<evidence type="ECO:0000256" key="3">
    <source>
        <dbReference type="ARBA" id="ARBA00022827"/>
    </source>
</evidence>
<proteinExistence type="inferred from homology"/>
<keyword evidence="2" id="KW-0285">Flavoprotein</keyword>
<comment type="caution">
    <text evidence="6">The sequence shown here is derived from an EMBL/GenBank/DDBJ whole genome shotgun (WGS) entry which is preliminary data.</text>
</comment>
<dbReference type="GO" id="GO:0050660">
    <property type="term" value="F:flavin adenine dinucleotide binding"/>
    <property type="evidence" value="ECO:0007669"/>
    <property type="project" value="TreeGrafter"/>
</dbReference>
<evidence type="ECO:0000313" key="7">
    <source>
        <dbReference type="Proteomes" id="UP000623608"/>
    </source>
</evidence>
<dbReference type="GO" id="GO:0005737">
    <property type="term" value="C:cytoplasm"/>
    <property type="evidence" value="ECO:0007669"/>
    <property type="project" value="TreeGrafter"/>
</dbReference>
<protein>
    <recommendedName>
        <fullName evidence="5">FAD/NAD(P)-binding domain-containing protein</fullName>
    </recommendedName>
</protein>
<reference evidence="6" key="1">
    <citation type="submission" date="2021-01" db="EMBL/GenBank/DDBJ databases">
        <title>Whole genome shotgun sequence of Actinoplanes tereljensis NBRC 105297.</title>
        <authorList>
            <person name="Komaki H."/>
            <person name="Tamura T."/>
        </authorList>
    </citation>
    <scope>NUCLEOTIDE SEQUENCE</scope>
    <source>
        <strain evidence="6">NBRC 105297</strain>
    </source>
</reference>
<keyword evidence="7" id="KW-1185">Reference proteome</keyword>